<proteinExistence type="predicted"/>
<dbReference type="STRING" id="661478.OP10G_1045"/>
<dbReference type="EMBL" id="CP007139">
    <property type="protein sequence ID" value="AIE84413.1"/>
    <property type="molecule type" value="Genomic_DNA"/>
</dbReference>
<accession>A0A068NLG6</accession>
<name>A0A068NLG6_FIMGI</name>
<evidence type="ECO:0000313" key="1">
    <source>
        <dbReference type="EMBL" id="AIE84413.1"/>
    </source>
</evidence>
<dbReference type="AlphaFoldDB" id="A0A068NLG6"/>
<organism evidence="1 2">
    <name type="scientific">Fimbriimonas ginsengisoli Gsoil 348</name>
    <dbReference type="NCBI Taxonomy" id="661478"/>
    <lineage>
        <taxon>Bacteria</taxon>
        <taxon>Bacillati</taxon>
        <taxon>Armatimonadota</taxon>
        <taxon>Fimbriimonadia</taxon>
        <taxon>Fimbriimonadales</taxon>
        <taxon>Fimbriimonadaceae</taxon>
        <taxon>Fimbriimonas</taxon>
    </lineage>
</organism>
<dbReference type="HOGENOM" id="CLU_1330294_0_0_0"/>
<dbReference type="KEGG" id="fgi:OP10G_1045"/>
<protein>
    <submittedName>
        <fullName evidence="1">PKD domain-containing protein</fullName>
    </submittedName>
</protein>
<gene>
    <name evidence="1" type="ORF">OP10G_1045</name>
</gene>
<keyword evidence="2" id="KW-1185">Reference proteome</keyword>
<evidence type="ECO:0000313" key="2">
    <source>
        <dbReference type="Proteomes" id="UP000027982"/>
    </source>
</evidence>
<reference evidence="1 2" key="1">
    <citation type="journal article" date="2014" name="PLoS ONE">
        <title>The first complete genome sequence of the class fimbriimonadia in the phylum armatimonadetes.</title>
        <authorList>
            <person name="Hu Z.Y."/>
            <person name="Wang Y.Z."/>
            <person name="Im W.T."/>
            <person name="Wang S.Y."/>
            <person name="Zhao G.P."/>
            <person name="Zheng H.J."/>
            <person name="Quan Z.X."/>
        </authorList>
    </citation>
    <scope>NUCLEOTIDE SEQUENCE [LARGE SCALE GENOMIC DNA]</scope>
    <source>
        <strain evidence="1">Gsoil 348</strain>
    </source>
</reference>
<sequence length="206" mass="22177">MVASGNEGTASQNLIVNGDFSQGNTGFTSDLPYAKPAVDCLWPGAYTIAAAFDRPQLHHLIAPESFGSPIKKTGKEKVFFANAGGVEPLMLWSTTVKCQPKTQYLITFNCISLSGHIEEGTPPHQVATEEWVPDCEISANGQVSPSFHAGLGRYYKARMTWNSGKSTTATIKIIRSKMLNGHNCGLIGISNIEMVPFREAAKSAAN</sequence>
<dbReference type="Proteomes" id="UP000027982">
    <property type="component" value="Chromosome"/>
</dbReference>